<evidence type="ECO:0000256" key="8">
    <source>
        <dbReference type="ARBA" id="ARBA00022989"/>
    </source>
</evidence>
<evidence type="ECO:0000256" key="7">
    <source>
        <dbReference type="ARBA" id="ARBA00022723"/>
    </source>
</evidence>
<feature type="binding site" description="axial binding residue" evidence="14">
    <location>
        <position position="438"/>
    </location>
    <ligand>
        <name>heme</name>
        <dbReference type="ChEBI" id="CHEBI:30413"/>
    </ligand>
    <ligandPart>
        <name>Fe</name>
        <dbReference type="ChEBI" id="CHEBI:18248"/>
    </ligandPart>
</feature>
<evidence type="ECO:0000256" key="13">
    <source>
        <dbReference type="ARBA" id="ARBA00023180"/>
    </source>
</evidence>
<keyword evidence="7 14" id="KW-0479">Metal-binding</keyword>
<organism evidence="16 17">
    <name type="scientific">Mycena sanguinolenta</name>
    <dbReference type="NCBI Taxonomy" id="230812"/>
    <lineage>
        <taxon>Eukaryota</taxon>
        <taxon>Fungi</taxon>
        <taxon>Dikarya</taxon>
        <taxon>Basidiomycota</taxon>
        <taxon>Agaricomycotina</taxon>
        <taxon>Agaricomycetes</taxon>
        <taxon>Agaricomycetidae</taxon>
        <taxon>Agaricales</taxon>
        <taxon>Marasmiineae</taxon>
        <taxon>Mycenaceae</taxon>
        <taxon>Mycena</taxon>
    </lineage>
</organism>
<evidence type="ECO:0000256" key="3">
    <source>
        <dbReference type="ARBA" id="ARBA00005179"/>
    </source>
</evidence>
<dbReference type="OrthoDB" id="1103324at2759"/>
<dbReference type="PANTHER" id="PTHR46300:SF2">
    <property type="entry name" value="CYTOCHROME P450 MONOOXYGENASE ALNH-RELATED"/>
    <property type="match status" value="1"/>
</dbReference>
<evidence type="ECO:0000256" key="2">
    <source>
        <dbReference type="ARBA" id="ARBA00004167"/>
    </source>
</evidence>
<evidence type="ECO:0000256" key="15">
    <source>
        <dbReference type="RuleBase" id="RU000461"/>
    </source>
</evidence>
<keyword evidence="10 14" id="KW-0408">Iron</keyword>
<dbReference type="InterPro" id="IPR002401">
    <property type="entry name" value="Cyt_P450_E_grp-I"/>
</dbReference>
<comment type="subcellular location">
    <subcellularLocation>
        <location evidence="2">Membrane</location>
        <topology evidence="2">Single-pass membrane protein</topology>
    </subcellularLocation>
</comment>
<dbReference type="InterPro" id="IPR001128">
    <property type="entry name" value="Cyt_P450"/>
</dbReference>
<keyword evidence="5 14" id="KW-0349">Heme</keyword>
<keyword evidence="11 15" id="KW-0503">Monooxygenase</keyword>
<dbReference type="InterPro" id="IPR036396">
    <property type="entry name" value="Cyt_P450_sf"/>
</dbReference>
<comment type="similarity">
    <text evidence="4 15">Belongs to the cytochrome P450 family.</text>
</comment>
<gene>
    <name evidence="16" type="ORF">MSAN_02101100</name>
</gene>
<evidence type="ECO:0000256" key="9">
    <source>
        <dbReference type="ARBA" id="ARBA00023002"/>
    </source>
</evidence>
<dbReference type="PRINTS" id="PR00463">
    <property type="entry name" value="EP450I"/>
</dbReference>
<dbReference type="GO" id="GO:0020037">
    <property type="term" value="F:heme binding"/>
    <property type="evidence" value="ECO:0007669"/>
    <property type="project" value="InterPro"/>
</dbReference>
<evidence type="ECO:0000313" key="16">
    <source>
        <dbReference type="EMBL" id="KAF7340728.1"/>
    </source>
</evidence>
<dbReference type="GO" id="GO:0016705">
    <property type="term" value="F:oxidoreductase activity, acting on paired donors, with incorporation or reduction of molecular oxygen"/>
    <property type="evidence" value="ECO:0007669"/>
    <property type="project" value="InterPro"/>
</dbReference>
<dbReference type="GO" id="GO:0004497">
    <property type="term" value="F:monooxygenase activity"/>
    <property type="evidence" value="ECO:0007669"/>
    <property type="project" value="UniProtKB-KW"/>
</dbReference>
<name>A0A8H6XFX3_9AGAR</name>
<keyword evidence="13" id="KW-0325">Glycoprotein</keyword>
<comment type="caution">
    <text evidence="16">The sequence shown here is derived from an EMBL/GenBank/DDBJ whole genome shotgun (WGS) entry which is preliminary data.</text>
</comment>
<dbReference type="SUPFAM" id="SSF48264">
    <property type="entry name" value="Cytochrome P450"/>
    <property type="match status" value="1"/>
</dbReference>
<sequence>MDPRFIPLAVAVFAWFTFKVIRIGRRDEKLPPGPPTIPILGNIHLLPPKFPFLRFTEWAQKHGGIFSLKVGNGTIIVVSDMAIVKELLDDRSGETSSRPSLYAVDVVTGRNYLVTATSDDHVWRMGRKAIQPLLAPQAVQAHLPIAEAETAQLLHDILHNPEEFYSHIPRSTLSFMTSVVFGKPAPRHNSPEATLFREYVHQLSKTLSPEAAPVDLVPILKYVPERWAPWKQLWRETRRLQRSLYFGCLEQAEQRIHRGLKNETFIEKILDRQEELGLNREMIAYICGVLLDGGAETSSSFLKSLVLCLVRSPASLRKAQEEIDNVVGNERLPVSSDLQALPYVQAVIKETHRFRPGGPTAIPHATINDCQYREYIIPKGAPIFINVWGIFHDPNIFERPDEFWPDRYLLTHDGTKPGLSKNYSIRASLPFGSGKRLCPGIHLANTNLA</sequence>
<evidence type="ECO:0000256" key="14">
    <source>
        <dbReference type="PIRSR" id="PIRSR602401-1"/>
    </source>
</evidence>
<keyword evidence="12" id="KW-0472">Membrane</keyword>
<evidence type="ECO:0000256" key="10">
    <source>
        <dbReference type="ARBA" id="ARBA00023004"/>
    </source>
</evidence>
<evidence type="ECO:0000256" key="1">
    <source>
        <dbReference type="ARBA" id="ARBA00001971"/>
    </source>
</evidence>
<comment type="cofactor">
    <cofactor evidence="1 14">
        <name>heme</name>
        <dbReference type="ChEBI" id="CHEBI:30413"/>
    </cofactor>
</comment>
<dbReference type="EMBL" id="JACAZH010000029">
    <property type="protein sequence ID" value="KAF7340728.1"/>
    <property type="molecule type" value="Genomic_DNA"/>
</dbReference>
<dbReference type="InterPro" id="IPR017972">
    <property type="entry name" value="Cyt_P450_CS"/>
</dbReference>
<dbReference type="CDD" id="cd11065">
    <property type="entry name" value="CYP64-like"/>
    <property type="match status" value="1"/>
</dbReference>
<dbReference type="PRINTS" id="PR00385">
    <property type="entry name" value="P450"/>
</dbReference>
<dbReference type="PANTHER" id="PTHR46300">
    <property type="entry name" value="P450, PUTATIVE (EUROFUNG)-RELATED-RELATED"/>
    <property type="match status" value="1"/>
</dbReference>
<reference evidence="16" key="1">
    <citation type="submission" date="2020-05" db="EMBL/GenBank/DDBJ databases">
        <title>Mycena genomes resolve the evolution of fungal bioluminescence.</title>
        <authorList>
            <person name="Tsai I.J."/>
        </authorList>
    </citation>
    <scope>NUCLEOTIDE SEQUENCE</scope>
    <source>
        <strain evidence="16">160909Yilan</strain>
    </source>
</reference>
<comment type="pathway">
    <text evidence="3">Secondary metabolite biosynthesis.</text>
</comment>
<dbReference type="PROSITE" id="PS00086">
    <property type="entry name" value="CYTOCHROME_P450"/>
    <property type="match status" value="1"/>
</dbReference>
<evidence type="ECO:0000256" key="11">
    <source>
        <dbReference type="ARBA" id="ARBA00023033"/>
    </source>
</evidence>
<keyword evidence="17" id="KW-1185">Reference proteome</keyword>
<accession>A0A8H6XFX3</accession>
<dbReference type="InterPro" id="IPR050364">
    <property type="entry name" value="Cytochrome_P450_fung"/>
</dbReference>
<evidence type="ECO:0000256" key="6">
    <source>
        <dbReference type="ARBA" id="ARBA00022692"/>
    </source>
</evidence>
<dbReference type="Gene3D" id="1.10.630.10">
    <property type="entry name" value="Cytochrome P450"/>
    <property type="match status" value="1"/>
</dbReference>
<dbReference type="Pfam" id="PF00067">
    <property type="entry name" value="p450"/>
    <property type="match status" value="1"/>
</dbReference>
<evidence type="ECO:0000313" key="17">
    <source>
        <dbReference type="Proteomes" id="UP000623467"/>
    </source>
</evidence>
<evidence type="ECO:0000256" key="5">
    <source>
        <dbReference type="ARBA" id="ARBA00022617"/>
    </source>
</evidence>
<protein>
    <submittedName>
        <fullName evidence="16">Cytochrome P450</fullName>
    </submittedName>
</protein>
<keyword evidence="6" id="KW-0812">Transmembrane</keyword>
<evidence type="ECO:0000256" key="12">
    <source>
        <dbReference type="ARBA" id="ARBA00023136"/>
    </source>
</evidence>
<dbReference type="Proteomes" id="UP000623467">
    <property type="component" value="Unassembled WGS sequence"/>
</dbReference>
<dbReference type="AlphaFoldDB" id="A0A8H6XFX3"/>
<proteinExistence type="inferred from homology"/>
<evidence type="ECO:0000256" key="4">
    <source>
        <dbReference type="ARBA" id="ARBA00010617"/>
    </source>
</evidence>
<dbReference type="GO" id="GO:0005506">
    <property type="term" value="F:iron ion binding"/>
    <property type="evidence" value="ECO:0007669"/>
    <property type="project" value="InterPro"/>
</dbReference>
<keyword evidence="8" id="KW-1133">Transmembrane helix</keyword>
<dbReference type="GO" id="GO:0016020">
    <property type="term" value="C:membrane"/>
    <property type="evidence" value="ECO:0007669"/>
    <property type="project" value="UniProtKB-SubCell"/>
</dbReference>
<keyword evidence="9 15" id="KW-0560">Oxidoreductase</keyword>